<reference evidence="1 2" key="1">
    <citation type="submission" date="2019-02" db="EMBL/GenBank/DDBJ databases">
        <title>Deep-cultivation of Planctomycetes and their phenomic and genomic characterization uncovers novel biology.</title>
        <authorList>
            <person name="Wiegand S."/>
            <person name="Jogler M."/>
            <person name="Boedeker C."/>
            <person name="Pinto D."/>
            <person name="Vollmers J."/>
            <person name="Rivas-Marin E."/>
            <person name="Kohn T."/>
            <person name="Peeters S.H."/>
            <person name="Heuer A."/>
            <person name="Rast P."/>
            <person name="Oberbeckmann S."/>
            <person name="Bunk B."/>
            <person name="Jeske O."/>
            <person name="Meyerdierks A."/>
            <person name="Storesund J.E."/>
            <person name="Kallscheuer N."/>
            <person name="Luecker S."/>
            <person name="Lage O.M."/>
            <person name="Pohl T."/>
            <person name="Merkel B.J."/>
            <person name="Hornburger P."/>
            <person name="Mueller R.-W."/>
            <person name="Bruemmer F."/>
            <person name="Labrenz M."/>
            <person name="Spormann A.M."/>
            <person name="Op Den Camp H."/>
            <person name="Overmann J."/>
            <person name="Amann R."/>
            <person name="Jetten M.S.M."/>
            <person name="Mascher T."/>
            <person name="Medema M.H."/>
            <person name="Devos D.P."/>
            <person name="Kaster A.-K."/>
            <person name="Ovreas L."/>
            <person name="Rohde M."/>
            <person name="Galperin M.Y."/>
            <person name="Jogler C."/>
        </authorList>
    </citation>
    <scope>NUCLEOTIDE SEQUENCE [LARGE SCALE GENOMIC DNA]</scope>
    <source>
        <strain evidence="1 2">Pan54</strain>
    </source>
</reference>
<dbReference type="AlphaFoldDB" id="A0A5C5XIQ6"/>
<sequence length="52" mass="6085">MISSYKHEARASVFNQALTHSLAIRACITPLREMHWGNSRFCRYLRFRSTGL</sequence>
<comment type="caution">
    <text evidence="1">The sequence shown here is derived from an EMBL/GenBank/DDBJ whole genome shotgun (WGS) entry which is preliminary data.</text>
</comment>
<proteinExistence type="predicted"/>
<organism evidence="1 2">
    <name type="scientific">Rubinisphaera italica</name>
    <dbReference type="NCBI Taxonomy" id="2527969"/>
    <lineage>
        <taxon>Bacteria</taxon>
        <taxon>Pseudomonadati</taxon>
        <taxon>Planctomycetota</taxon>
        <taxon>Planctomycetia</taxon>
        <taxon>Planctomycetales</taxon>
        <taxon>Planctomycetaceae</taxon>
        <taxon>Rubinisphaera</taxon>
    </lineage>
</organism>
<evidence type="ECO:0000313" key="1">
    <source>
        <dbReference type="EMBL" id="TWT63047.1"/>
    </source>
</evidence>
<dbReference type="Proteomes" id="UP000316095">
    <property type="component" value="Unassembled WGS sequence"/>
</dbReference>
<protein>
    <submittedName>
        <fullName evidence="1">Uncharacterized protein</fullName>
    </submittedName>
</protein>
<gene>
    <name evidence="1" type="ORF">Pan54_37980</name>
</gene>
<keyword evidence="2" id="KW-1185">Reference proteome</keyword>
<name>A0A5C5XIQ6_9PLAN</name>
<evidence type="ECO:0000313" key="2">
    <source>
        <dbReference type="Proteomes" id="UP000316095"/>
    </source>
</evidence>
<accession>A0A5C5XIQ6</accession>
<dbReference type="EMBL" id="SJPG01000001">
    <property type="protein sequence ID" value="TWT63047.1"/>
    <property type="molecule type" value="Genomic_DNA"/>
</dbReference>